<keyword evidence="1" id="KW-0812">Transmembrane</keyword>
<dbReference type="KEGG" id="mmes:MMSR116_07200"/>
<feature type="transmembrane region" description="Helical" evidence="1">
    <location>
        <begin position="96"/>
        <end position="114"/>
    </location>
</feature>
<evidence type="ECO:0000313" key="2">
    <source>
        <dbReference type="EMBL" id="QGY01707.1"/>
    </source>
</evidence>
<dbReference type="OrthoDB" id="6009065at2"/>
<accession>A0A6B9FH16</accession>
<dbReference type="Pfam" id="PF11804">
    <property type="entry name" value="DUF3325"/>
    <property type="match status" value="1"/>
</dbReference>
<dbReference type="InterPro" id="IPR021762">
    <property type="entry name" value="DUF3325"/>
</dbReference>
<feature type="transmembrane region" description="Helical" evidence="1">
    <location>
        <begin position="6"/>
        <end position="25"/>
    </location>
</feature>
<dbReference type="Proteomes" id="UP000012488">
    <property type="component" value="Chromosome"/>
</dbReference>
<organism evidence="2 3">
    <name type="scientific">Methylobacterium mesophilicum SR1.6/6</name>
    <dbReference type="NCBI Taxonomy" id="908290"/>
    <lineage>
        <taxon>Bacteria</taxon>
        <taxon>Pseudomonadati</taxon>
        <taxon>Pseudomonadota</taxon>
        <taxon>Alphaproteobacteria</taxon>
        <taxon>Hyphomicrobiales</taxon>
        <taxon>Methylobacteriaceae</taxon>
        <taxon>Methylobacterium</taxon>
    </lineage>
</organism>
<evidence type="ECO:0000313" key="3">
    <source>
        <dbReference type="Proteomes" id="UP000012488"/>
    </source>
</evidence>
<feature type="transmembrane region" description="Helical" evidence="1">
    <location>
        <begin position="46"/>
        <end position="65"/>
    </location>
</feature>
<dbReference type="AlphaFoldDB" id="A0A6B9FH16"/>
<keyword evidence="1" id="KW-0472">Membrane</keyword>
<evidence type="ECO:0000256" key="1">
    <source>
        <dbReference type="SAM" id="Phobius"/>
    </source>
</evidence>
<sequence>MTIPALLLSLLLGFSGFAALALSLDRHHRAAFRSPVPRRRVPSLRAAGWSGLALSFAAAVASAGWNFGPVQWTGALTGSALMVVALISYRPRWLRPAALAALPLAALILPLTFLG</sequence>
<protein>
    <submittedName>
        <fullName evidence="2">DUF3325 domain-containing protein</fullName>
    </submittedName>
</protein>
<dbReference type="EMBL" id="CP043538">
    <property type="protein sequence ID" value="QGY01707.1"/>
    <property type="molecule type" value="Genomic_DNA"/>
</dbReference>
<feature type="transmembrane region" description="Helical" evidence="1">
    <location>
        <begin position="71"/>
        <end position="89"/>
    </location>
</feature>
<reference evidence="2 3" key="1">
    <citation type="journal article" date="2012" name="Genet. Mol. Biol.">
        <title>Analysis of 16S rRNA and mxaF genes revealing insights into Methylobacterium niche-specific plant association.</title>
        <authorList>
            <person name="Dourado M.N."/>
            <person name="Andreote F.D."/>
            <person name="Dini-Andreote F."/>
            <person name="Conti R."/>
            <person name="Araujo J.M."/>
            <person name="Araujo W.L."/>
        </authorList>
    </citation>
    <scope>NUCLEOTIDE SEQUENCE [LARGE SCALE GENOMIC DNA]</scope>
    <source>
        <strain evidence="2 3">SR1.6/6</strain>
    </source>
</reference>
<name>A0A6B9FH16_9HYPH</name>
<proteinExistence type="predicted"/>
<keyword evidence="1" id="KW-1133">Transmembrane helix</keyword>
<gene>
    <name evidence="2" type="ORF">MMSR116_07200</name>
</gene>
<reference evidence="2 3" key="2">
    <citation type="journal article" date="2013" name="Genome Announc.">
        <title>Draft Genome Sequence of Methylobacterium mesophilicum Strain SR1.6/6, Isolated from Citrus sinensis.</title>
        <authorList>
            <person name="Marinho Almeida D."/>
            <person name="Dini-Andreote F."/>
            <person name="Camargo Neves A.A."/>
            <person name="Juca Ramos R.T."/>
            <person name="Andreote F.D."/>
            <person name="Carneiro A.R."/>
            <person name="Oliveira de Souza Lima A."/>
            <person name="Caracciolo Gomes de Sa P.H."/>
            <person name="Ribeiro Barbosa M.S."/>
            <person name="Araujo W.L."/>
            <person name="Silva A."/>
        </authorList>
    </citation>
    <scope>NUCLEOTIDE SEQUENCE [LARGE SCALE GENOMIC DNA]</scope>
    <source>
        <strain evidence="2 3">SR1.6/6</strain>
    </source>
</reference>
<dbReference type="RefSeq" id="WP_010683474.1">
    <property type="nucleotide sequence ID" value="NZ_CP043538.1"/>
</dbReference>